<gene>
    <name evidence="7" type="primary">zwf</name>
    <name evidence="10" type="ORF">A3D25_01285</name>
</gene>
<comment type="similarity">
    <text evidence="2 7">Belongs to the glucose-6-phosphate dehydrogenase family.</text>
</comment>
<feature type="binding site" evidence="7">
    <location>
        <position position="49"/>
    </location>
    <ligand>
        <name>NADP(+)</name>
        <dbReference type="ChEBI" id="CHEBI:58349"/>
    </ligand>
</feature>
<dbReference type="HAMAP" id="MF_00966">
    <property type="entry name" value="G6PD"/>
    <property type="match status" value="1"/>
</dbReference>
<dbReference type="PIRSF" id="PIRSF000110">
    <property type="entry name" value="G6PD"/>
    <property type="match status" value="1"/>
</dbReference>
<organism evidence="10 11">
    <name type="scientific">Candidatus Daviesbacteria bacterium RIFCSPHIGHO2_02_FULL_43_12</name>
    <dbReference type="NCBI Taxonomy" id="1797776"/>
    <lineage>
        <taxon>Bacteria</taxon>
        <taxon>Candidatus Daviesiibacteriota</taxon>
    </lineage>
</organism>
<evidence type="ECO:0000256" key="7">
    <source>
        <dbReference type="HAMAP-Rule" id="MF_00966"/>
    </source>
</evidence>
<evidence type="ECO:0000259" key="9">
    <source>
        <dbReference type="Pfam" id="PF02781"/>
    </source>
</evidence>
<dbReference type="InterPro" id="IPR001282">
    <property type="entry name" value="G6P_DH"/>
</dbReference>
<dbReference type="GO" id="GO:0009051">
    <property type="term" value="P:pentose-phosphate shunt, oxidative branch"/>
    <property type="evidence" value="ECO:0007669"/>
    <property type="project" value="TreeGrafter"/>
</dbReference>
<accession>A0A1F5KK24</accession>
<evidence type="ECO:0000256" key="1">
    <source>
        <dbReference type="ARBA" id="ARBA00004937"/>
    </source>
</evidence>
<comment type="function">
    <text evidence="7">Catalyzes the oxidation of glucose 6-phosphate to 6-phosphogluconolactone.</text>
</comment>
<dbReference type="SUPFAM" id="SSF51735">
    <property type="entry name" value="NAD(P)-binding Rossmann-fold domains"/>
    <property type="match status" value="1"/>
</dbReference>
<comment type="caution">
    <text evidence="7">Lacks conserved residue(s) required for the propagation of feature annotation.</text>
</comment>
<keyword evidence="6 7" id="KW-0119">Carbohydrate metabolism</keyword>
<feature type="active site" description="Proton acceptor" evidence="7">
    <location>
        <position position="246"/>
    </location>
</feature>
<dbReference type="GO" id="GO:0006006">
    <property type="term" value="P:glucose metabolic process"/>
    <property type="evidence" value="ECO:0007669"/>
    <property type="project" value="UniProtKB-KW"/>
</dbReference>
<feature type="binding site" evidence="7">
    <location>
        <position position="188"/>
    </location>
    <ligand>
        <name>substrate</name>
    </ligand>
</feature>
<dbReference type="EC" id="1.1.1.49" evidence="7"/>
<evidence type="ECO:0000313" key="11">
    <source>
        <dbReference type="Proteomes" id="UP000177328"/>
    </source>
</evidence>
<keyword evidence="3 7" id="KW-0313">Glucose metabolism</keyword>
<dbReference type="GO" id="GO:0005829">
    <property type="term" value="C:cytosol"/>
    <property type="evidence" value="ECO:0007669"/>
    <property type="project" value="TreeGrafter"/>
</dbReference>
<dbReference type="UniPathway" id="UPA00115">
    <property type="reaction ID" value="UER00408"/>
</dbReference>
<evidence type="ECO:0000256" key="4">
    <source>
        <dbReference type="ARBA" id="ARBA00022857"/>
    </source>
</evidence>
<feature type="domain" description="Glucose-6-phosphate dehydrogenase NAD-binding" evidence="8">
    <location>
        <begin position="12"/>
        <end position="193"/>
    </location>
</feature>
<dbReference type="InterPro" id="IPR022675">
    <property type="entry name" value="G6P_DH_C"/>
</dbReference>
<dbReference type="GO" id="GO:0050661">
    <property type="term" value="F:NADP binding"/>
    <property type="evidence" value="ECO:0007669"/>
    <property type="project" value="UniProtKB-UniRule"/>
</dbReference>
<evidence type="ECO:0000256" key="6">
    <source>
        <dbReference type="ARBA" id="ARBA00023277"/>
    </source>
</evidence>
<proteinExistence type="inferred from homology"/>
<feature type="domain" description="Glucose-6-phosphate dehydrogenase C-terminal" evidence="9">
    <location>
        <begin position="195"/>
        <end position="470"/>
    </location>
</feature>
<dbReference type="InterPro" id="IPR022674">
    <property type="entry name" value="G6P_DH_NAD-bd"/>
</dbReference>
<dbReference type="Gene3D" id="3.30.360.10">
    <property type="entry name" value="Dihydrodipicolinate Reductase, domain 2"/>
    <property type="match status" value="1"/>
</dbReference>
<evidence type="ECO:0000313" key="10">
    <source>
        <dbReference type="EMBL" id="OGE41150.1"/>
    </source>
</evidence>
<evidence type="ECO:0000256" key="5">
    <source>
        <dbReference type="ARBA" id="ARBA00023002"/>
    </source>
</evidence>
<sequence>MHNKPVNSLNLILFGITSNLAQKYLLQALYDLAEKELLPDGLKILGIARTPMTKKEIRNFLIAVLQAENKHHQHEIKQTVVDNLAKKLFYIDGHIEDPNLYVKIKQFIGNENPAGDIIYYLATYPELYETIFENLKSEQLNKQKNGWVRLMIEKPIGNNLDSARKINKSLLKYFQESQIYRLDHYLGKETLQNILTFRFGNNIFENLVNKDFVDHIQISLLEDFGVGKRGGYYDLVGALKDVGQNHLLQMLALATMDKPQEFSNKEITHNRAKVLKDLVPSPNQIIYGQYAGYRSEKNIPPDSRTDTFFAFKTELRNKRFKGVPIYIRSGKKLKQTVTEVSIVFKKPANSLFSPIGTSIPNVLIYRVQPNEGIVLKINTKKPGQTQKLEETYMQFCYRDYETALPDPYEKLILDVMKGDQTFFNDAKEIEASWKFIDPLVGVSKDLYIYEPGSYGPKEADDLIKADGREWLEPSNLFCKI</sequence>
<dbReference type="Pfam" id="PF02781">
    <property type="entry name" value="G6PD_C"/>
    <property type="match status" value="1"/>
</dbReference>
<comment type="pathway">
    <text evidence="1 7">Carbohydrate degradation; pentose phosphate pathway; D-ribulose 5-phosphate from D-glucose 6-phosphate (oxidative stage): step 1/3.</text>
</comment>
<dbReference type="PANTHER" id="PTHR23429:SF0">
    <property type="entry name" value="GLUCOSE-6-PHOSPHATE 1-DEHYDROGENASE"/>
    <property type="match status" value="1"/>
</dbReference>
<evidence type="ECO:0000256" key="3">
    <source>
        <dbReference type="ARBA" id="ARBA00022526"/>
    </source>
</evidence>
<dbReference type="PANTHER" id="PTHR23429">
    <property type="entry name" value="GLUCOSE-6-PHOSPHATE 1-DEHYDROGENASE G6PD"/>
    <property type="match status" value="1"/>
</dbReference>
<dbReference type="NCBIfam" id="TIGR00871">
    <property type="entry name" value="zwf"/>
    <property type="match status" value="1"/>
</dbReference>
<dbReference type="GO" id="GO:0004345">
    <property type="term" value="F:glucose-6-phosphate dehydrogenase activity"/>
    <property type="evidence" value="ECO:0007669"/>
    <property type="project" value="UniProtKB-UniRule"/>
</dbReference>
<keyword evidence="4 7" id="KW-0521">NADP</keyword>
<feature type="binding site" evidence="7">
    <location>
        <position position="331"/>
    </location>
    <ligand>
        <name>substrate</name>
    </ligand>
</feature>
<reference evidence="10 11" key="1">
    <citation type="journal article" date="2016" name="Nat. Commun.">
        <title>Thousands of microbial genomes shed light on interconnected biogeochemical processes in an aquifer system.</title>
        <authorList>
            <person name="Anantharaman K."/>
            <person name="Brown C.T."/>
            <person name="Hug L.A."/>
            <person name="Sharon I."/>
            <person name="Castelle C.J."/>
            <person name="Probst A.J."/>
            <person name="Thomas B.C."/>
            <person name="Singh A."/>
            <person name="Wilkins M.J."/>
            <person name="Karaoz U."/>
            <person name="Brodie E.L."/>
            <person name="Williams K.H."/>
            <person name="Hubbard S.S."/>
            <person name="Banfield J.F."/>
        </authorList>
    </citation>
    <scope>NUCLEOTIDE SEQUENCE [LARGE SCALE GENOMIC DNA]</scope>
</reference>
<name>A0A1F5KK24_9BACT</name>
<protein>
    <recommendedName>
        <fullName evidence="7">Glucose-6-phosphate 1-dehydrogenase</fullName>
        <shortName evidence="7">G6PD</shortName>
        <ecNumber evidence="7">1.1.1.49</ecNumber>
    </recommendedName>
</protein>
<feature type="binding site" evidence="7">
    <location>
        <position position="154"/>
    </location>
    <ligand>
        <name>NADP(+)</name>
        <dbReference type="ChEBI" id="CHEBI:58349"/>
    </ligand>
</feature>
<dbReference type="Pfam" id="PF00479">
    <property type="entry name" value="G6PD_N"/>
    <property type="match status" value="1"/>
</dbReference>
<dbReference type="EMBL" id="MFDD01000002">
    <property type="protein sequence ID" value="OGE41150.1"/>
    <property type="molecule type" value="Genomic_DNA"/>
</dbReference>
<evidence type="ECO:0000259" key="8">
    <source>
        <dbReference type="Pfam" id="PF00479"/>
    </source>
</evidence>
<evidence type="ECO:0000256" key="2">
    <source>
        <dbReference type="ARBA" id="ARBA00009975"/>
    </source>
</evidence>
<dbReference type="SUPFAM" id="SSF55347">
    <property type="entry name" value="Glyceraldehyde-3-phosphate dehydrogenase-like, C-terminal domain"/>
    <property type="match status" value="1"/>
</dbReference>
<dbReference type="AlphaFoldDB" id="A0A1F5KK24"/>
<feature type="binding site" evidence="7">
    <location>
        <position position="222"/>
    </location>
    <ligand>
        <name>substrate</name>
    </ligand>
</feature>
<comment type="catalytic activity">
    <reaction evidence="7">
        <text>D-glucose 6-phosphate + NADP(+) = 6-phospho-D-glucono-1,5-lactone + NADPH + H(+)</text>
        <dbReference type="Rhea" id="RHEA:15841"/>
        <dbReference type="ChEBI" id="CHEBI:15378"/>
        <dbReference type="ChEBI" id="CHEBI:57783"/>
        <dbReference type="ChEBI" id="CHEBI:57955"/>
        <dbReference type="ChEBI" id="CHEBI:58349"/>
        <dbReference type="ChEBI" id="CHEBI:61548"/>
        <dbReference type="EC" id="1.1.1.49"/>
    </reaction>
</comment>
<dbReference type="PRINTS" id="PR00079">
    <property type="entry name" value="G6PDHDRGNASE"/>
</dbReference>
<feature type="binding site" evidence="7">
    <location>
        <position position="184"/>
    </location>
    <ligand>
        <name>substrate</name>
    </ligand>
</feature>
<feature type="binding site" evidence="7">
    <location>
        <position position="241"/>
    </location>
    <ligand>
        <name>substrate</name>
    </ligand>
</feature>
<dbReference type="InterPro" id="IPR019796">
    <property type="entry name" value="G6P_DH_AS"/>
</dbReference>
<dbReference type="InterPro" id="IPR036291">
    <property type="entry name" value="NAD(P)-bd_dom_sf"/>
</dbReference>
<dbReference type="Gene3D" id="3.40.50.720">
    <property type="entry name" value="NAD(P)-binding Rossmann-like Domain"/>
    <property type="match status" value="1"/>
</dbReference>
<dbReference type="Proteomes" id="UP000177328">
    <property type="component" value="Unassembled WGS sequence"/>
</dbReference>
<dbReference type="PROSITE" id="PS00069">
    <property type="entry name" value="G6P_DEHYDROGENASE"/>
    <property type="match status" value="1"/>
</dbReference>
<keyword evidence="5 7" id="KW-0560">Oxidoreductase</keyword>
<comment type="caution">
    <text evidence="10">The sequence shown here is derived from an EMBL/GenBank/DDBJ whole genome shotgun (WGS) entry which is preliminary data.</text>
</comment>